<proteinExistence type="predicted"/>
<feature type="domain" description="Nudix hydrolase" evidence="1">
    <location>
        <begin position="29"/>
        <end position="169"/>
    </location>
</feature>
<reference evidence="3" key="1">
    <citation type="journal article" date="2019" name="Int. J. Syst. Evol. Microbiol.">
        <title>The Global Catalogue of Microorganisms (GCM) 10K type strain sequencing project: providing services to taxonomists for standard genome sequencing and annotation.</title>
        <authorList>
            <consortium name="The Broad Institute Genomics Platform"/>
            <consortium name="The Broad Institute Genome Sequencing Center for Infectious Disease"/>
            <person name="Wu L."/>
            <person name="Ma J."/>
        </authorList>
    </citation>
    <scope>NUCLEOTIDE SEQUENCE [LARGE SCALE GENOMIC DNA]</scope>
    <source>
        <strain evidence="3">CGMCC 1.15474</strain>
    </source>
</reference>
<dbReference type="PROSITE" id="PS51462">
    <property type="entry name" value="NUDIX"/>
    <property type="match status" value="1"/>
</dbReference>
<evidence type="ECO:0000259" key="1">
    <source>
        <dbReference type="PROSITE" id="PS51462"/>
    </source>
</evidence>
<accession>A0ABW5BX78</accession>
<gene>
    <name evidence="2" type="ORF">ACFSKK_06020</name>
</gene>
<comment type="caution">
    <text evidence="2">The sequence shown here is derived from an EMBL/GenBank/DDBJ whole genome shotgun (WGS) entry which is preliminary data.</text>
</comment>
<dbReference type="CDD" id="cd04692">
    <property type="entry name" value="NUDIX_Hydrolase"/>
    <property type="match status" value="1"/>
</dbReference>
<dbReference type="InterPro" id="IPR015797">
    <property type="entry name" value="NUDIX_hydrolase-like_dom_sf"/>
</dbReference>
<dbReference type="Proteomes" id="UP001597318">
    <property type="component" value="Unassembled WGS sequence"/>
</dbReference>
<dbReference type="PANTHER" id="PTHR10885">
    <property type="entry name" value="ISOPENTENYL-DIPHOSPHATE DELTA-ISOMERASE"/>
    <property type="match status" value="1"/>
</dbReference>
<dbReference type="InterPro" id="IPR000086">
    <property type="entry name" value="NUDIX_hydrolase_dom"/>
</dbReference>
<evidence type="ECO:0000313" key="2">
    <source>
        <dbReference type="EMBL" id="MFD2213270.1"/>
    </source>
</evidence>
<dbReference type="RefSeq" id="WP_379050589.1">
    <property type="nucleotide sequence ID" value="NZ_JBHUIK010000001.1"/>
</dbReference>
<evidence type="ECO:0000313" key="3">
    <source>
        <dbReference type="Proteomes" id="UP001597318"/>
    </source>
</evidence>
<organism evidence="2 3">
    <name type="scientific">Metabacillus endolithicus</name>
    <dbReference type="NCBI Taxonomy" id="1535204"/>
    <lineage>
        <taxon>Bacteria</taxon>
        <taxon>Bacillati</taxon>
        <taxon>Bacillota</taxon>
        <taxon>Bacilli</taxon>
        <taxon>Bacillales</taxon>
        <taxon>Bacillaceae</taxon>
        <taxon>Metabacillus</taxon>
    </lineage>
</organism>
<protein>
    <submittedName>
        <fullName evidence="2">NUDIX domain-containing protein</fullName>
    </submittedName>
</protein>
<sequence>MTTELLAYFDEFGNRQGIETRQRVHEQGLWHETFHCWFVREEKGVQYLYFQKRSDEKADYPSLYDITAAGHILANETVQDGVREVREELGIQLMFNDLNSLGIIKDCLEAHQFTDREFCHVFLYQTCLSNDQFNLQQEEVSGVVRAELQEFEKLWFGELEKIRVEGFLENTHKVQRELEINVTKQDFVPHQDSYIKEVIKKIKGK</sequence>
<name>A0ABW5BX78_9BACI</name>
<dbReference type="EMBL" id="JBHUIK010000001">
    <property type="protein sequence ID" value="MFD2213270.1"/>
    <property type="molecule type" value="Genomic_DNA"/>
</dbReference>
<dbReference type="SUPFAM" id="SSF55811">
    <property type="entry name" value="Nudix"/>
    <property type="match status" value="1"/>
</dbReference>
<dbReference type="Gene3D" id="3.90.79.10">
    <property type="entry name" value="Nucleoside Triphosphate Pyrophosphohydrolase"/>
    <property type="match status" value="1"/>
</dbReference>
<dbReference type="PANTHER" id="PTHR10885:SF0">
    <property type="entry name" value="ISOPENTENYL-DIPHOSPHATE DELTA-ISOMERASE"/>
    <property type="match status" value="1"/>
</dbReference>
<dbReference type="Pfam" id="PF00293">
    <property type="entry name" value="NUDIX"/>
    <property type="match status" value="1"/>
</dbReference>
<keyword evidence="3" id="KW-1185">Reference proteome</keyword>